<sequence length="287" mass="32158">MTDTPEYRFLGERVRDALHAAEGTLLEEDSIEEWSDLVEDGSESAVLLTSQQIESLTMLLPYAAQPHDSQHGNWHADALAALRAHQDCHTVITDLIAERDDVLAGIVQARDYVFTDLYAGEYGDLYVSAEQVLDRLRPRLRERQSVRDLDVARSEWCSECLERWVHEDSCAVPQEKQDVTARRDGLIRSHLHCEAIGKAVIAHTARCLTAAETIAQYIALTTELVYGDRVVDPHDLLSVMEIADLDVRLDGSPEALAVSICPPLDDPDYCQEEPFHSSPHRACRSLT</sequence>
<name>A0ABW0MZK0_9ACTN</name>
<protein>
    <recommendedName>
        <fullName evidence="3">DUF222 domain-containing protein</fullName>
    </recommendedName>
</protein>
<gene>
    <name evidence="1" type="ORF">ACFPKY_04165</name>
</gene>
<evidence type="ECO:0000313" key="2">
    <source>
        <dbReference type="Proteomes" id="UP001595956"/>
    </source>
</evidence>
<keyword evidence="2" id="KW-1185">Reference proteome</keyword>
<accession>A0ABW0MZK0</accession>
<evidence type="ECO:0008006" key="3">
    <source>
        <dbReference type="Google" id="ProtNLM"/>
    </source>
</evidence>
<organism evidence="1 2">
    <name type="scientific">Nocardioides caricicola</name>
    <dbReference type="NCBI Taxonomy" id="634770"/>
    <lineage>
        <taxon>Bacteria</taxon>
        <taxon>Bacillati</taxon>
        <taxon>Actinomycetota</taxon>
        <taxon>Actinomycetes</taxon>
        <taxon>Propionibacteriales</taxon>
        <taxon>Nocardioidaceae</taxon>
        <taxon>Nocardioides</taxon>
    </lineage>
</organism>
<proteinExistence type="predicted"/>
<comment type="caution">
    <text evidence="1">The sequence shown here is derived from an EMBL/GenBank/DDBJ whole genome shotgun (WGS) entry which is preliminary data.</text>
</comment>
<dbReference type="EMBL" id="JBHSMD010000001">
    <property type="protein sequence ID" value="MFC5492279.1"/>
    <property type="molecule type" value="Genomic_DNA"/>
</dbReference>
<dbReference type="Proteomes" id="UP001595956">
    <property type="component" value="Unassembled WGS sequence"/>
</dbReference>
<evidence type="ECO:0000313" key="1">
    <source>
        <dbReference type="EMBL" id="MFC5492279.1"/>
    </source>
</evidence>
<dbReference type="RefSeq" id="WP_345176725.1">
    <property type="nucleotide sequence ID" value="NZ_BAABFQ010000006.1"/>
</dbReference>
<reference evidence="2" key="1">
    <citation type="journal article" date="2019" name="Int. J. Syst. Evol. Microbiol.">
        <title>The Global Catalogue of Microorganisms (GCM) 10K type strain sequencing project: providing services to taxonomists for standard genome sequencing and annotation.</title>
        <authorList>
            <consortium name="The Broad Institute Genomics Platform"/>
            <consortium name="The Broad Institute Genome Sequencing Center for Infectious Disease"/>
            <person name="Wu L."/>
            <person name="Ma J."/>
        </authorList>
    </citation>
    <scope>NUCLEOTIDE SEQUENCE [LARGE SCALE GENOMIC DNA]</scope>
    <source>
        <strain evidence="2">KACC 13778</strain>
    </source>
</reference>